<name>A0A8I1GGV2_9HYPH</name>
<evidence type="ECO:0000256" key="3">
    <source>
        <dbReference type="ARBA" id="ARBA00022692"/>
    </source>
</evidence>
<feature type="domain" description="Peptidase S54 rhomboid" evidence="8">
    <location>
        <begin position="71"/>
        <end position="219"/>
    </location>
</feature>
<dbReference type="GO" id="GO:0006508">
    <property type="term" value="P:proteolysis"/>
    <property type="evidence" value="ECO:0007669"/>
    <property type="project" value="UniProtKB-KW"/>
</dbReference>
<proteinExistence type="inferred from homology"/>
<evidence type="ECO:0000256" key="6">
    <source>
        <dbReference type="ARBA" id="ARBA00023136"/>
    </source>
</evidence>
<feature type="transmembrane region" description="Helical" evidence="7">
    <location>
        <begin position="133"/>
        <end position="152"/>
    </location>
</feature>
<evidence type="ECO:0000256" key="2">
    <source>
        <dbReference type="ARBA" id="ARBA00009045"/>
    </source>
</evidence>
<feature type="transmembrane region" description="Helical" evidence="7">
    <location>
        <begin position="172"/>
        <end position="194"/>
    </location>
</feature>
<dbReference type="InterPro" id="IPR050925">
    <property type="entry name" value="Rhomboid_protease_S54"/>
</dbReference>
<evidence type="ECO:0000256" key="1">
    <source>
        <dbReference type="ARBA" id="ARBA00004141"/>
    </source>
</evidence>
<dbReference type="InterPro" id="IPR022764">
    <property type="entry name" value="Peptidase_S54_rhomboid_dom"/>
</dbReference>
<gene>
    <name evidence="9" type="ORF">JDN41_08820</name>
</gene>
<organism evidence="9 10">
    <name type="scientific">Rhodomicrobium udaipurense</name>
    <dbReference type="NCBI Taxonomy" id="1202716"/>
    <lineage>
        <taxon>Bacteria</taxon>
        <taxon>Pseudomonadati</taxon>
        <taxon>Pseudomonadota</taxon>
        <taxon>Alphaproteobacteria</taxon>
        <taxon>Hyphomicrobiales</taxon>
        <taxon>Hyphomicrobiaceae</taxon>
        <taxon>Rhodomicrobium</taxon>
    </lineage>
</organism>
<keyword evidence="3 7" id="KW-0812">Transmembrane</keyword>
<keyword evidence="6 7" id="KW-0472">Membrane</keyword>
<dbReference type="Gene3D" id="1.20.1540.10">
    <property type="entry name" value="Rhomboid-like"/>
    <property type="match status" value="1"/>
</dbReference>
<dbReference type="GO" id="GO:0016020">
    <property type="term" value="C:membrane"/>
    <property type="evidence" value="ECO:0007669"/>
    <property type="project" value="UniProtKB-SubCell"/>
</dbReference>
<evidence type="ECO:0000256" key="7">
    <source>
        <dbReference type="SAM" id="Phobius"/>
    </source>
</evidence>
<dbReference type="SUPFAM" id="SSF144091">
    <property type="entry name" value="Rhomboid-like"/>
    <property type="match status" value="1"/>
</dbReference>
<evidence type="ECO:0000256" key="5">
    <source>
        <dbReference type="ARBA" id="ARBA00022989"/>
    </source>
</evidence>
<evidence type="ECO:0000256" key="4">
    <source>
        <dbReference type="ARBA" id="ARBA00022801"/>
    </source>
</evidence>
<dbReference type="Pfam" id="PF01694">
    <property type="entry name" value="Rhomboid"/>
    <property type="match status" value="1"/>
</dbReference>
<protein>
    <submittedName>
        <fullName evidence="9">Rhomboid family intramembrane serine protease</fullName>
    </submittedName>
</protein>
<keyword evidence="4" id="KW-0378">Hydrolase</keyword>
<dbReference type="Proteomes" id="UP000623250">
    <property type="component" value="Unassembled WGS sequence"/>
</dbReference>
<feature type="transmembrane region" description="Helical" evidence="7">
    <location>
        <begin position="109"/>
        <end position="127"/>
    </location>
</feature>
<dbReference type="RefSeq" id="WP_037238923.1">
    <property type="nucleotide sequence ID" value="NZ_JAEMUK010000016.1"/>
</dbReference>
<reference evidence="9 10" key="1">
    <citation type="submission" date="2020-12" db="EMBL/GenBank/DDBJ databases">
        <title>Revised draft genomes of Rhodomicrobium vannielii ATCC 17100 and Rhodomicrobium udaipurense JA643.</title>
        <authorList>
            <person name="Conners E.M."/>
            <person name="Davenport E.J."/>
            <person name="Bose A."/>
        </authorList>
    </citation>
    <scope>NUCLEOTIDE SEQUENCE [LARGE SCALE GENOMIC DNA]</scope>
    <source>
        <strain evidence="9 10">JA643</strain>
    </source>
</reference>
<dbReference type="PANTHER" id="PTHR43731:SF14">
    <property type="entry name" value="PRESENILIN-ASSOCIATED RHOMBOID-LIKE PROTEIN, MITOCHONDRIAL"/>
    <property type="match status" value="1"/>
</dbReference>
<feature type="transmembrane region" description="Helical" evidence="7">
    <location>
        <begin position="200"/>
        <end position="218"/>
    </location>
</feature>
<dbReference type="EMBL" id="JAEMUK010000016">
    <property type="protein sequence ID" value="MBJ7543661.1"/>
    <property type="molecule type" value="Genomic_DNA"/>
</dbReference>
<evidence type="ECO:0000313" key="10">
    <source>
        <dbReference type="Proteomes" id="UP000623250"/>
    </source>
</evidence>
<keyword evidence="10" id="KW-1185">Reference proteome</keyword>
<comment type="subcellular location">
    <subcellularLocation>
        <location evidence="1">Membrane</location>
        <topology evidence="1">Multi-pass membrane protein</topology>
    </subcellularLocation>
</comment>
<sequence>MFVPLWDMNQLKRVKFQYVTIGLITINCLIYFIFETQLVLSSPASFVDALALKPRDVETMRAFVDHMPDQFRLVTYMFLHGGILHLLGNMIFLFVFGDNVEDALGHMRFFLFYVVCGVAAGVVHSVVTTTPDVPLIGASGAIAGVIGAYLMLHPNIRVWVLFQNPVIPFLPLRFSAGAVIGVWIAYQIICALYLTNHGTAWWAHIGGFFTGALLIVVMKRRGVPLFDSATGV</sequence>
<comment type="similarity">
    <text evidence="2">Belongs to the peptidase S54 family.</text>
</comment>
<keyword evidence="5 7" id="KW-1133">Transmembrane helix</keyword>
<keyword evidence="9" id="KW-0645">Protease</keyword>
<dbReference type="InterPro" id="IPR035952">
    <property type="entry name" value="Rhomboid-like_sf"/>
</dbReference>
<accession>A0A8I1GGV2</accession>
<dbReference type="GO" id="GO:0004252">
    <property type="term" value="F:serine-type endopeptidase activity"/>
    <property type="evidence" value="ECO:0007669"/>
    <property type="project" value="InterPro"/>
</dbReference>
<evidence type="ECO:0000313" key="9">
    <source>
        <dbReference type="EMBL" id="MBJ7543661.1"/>
    </source>
</evidence>
<comment type="caution">
    <text evidence="9">The sequence shown here is derived from an EMBL/GenBank/DDBJ whole genome shotgun (WGS) entry which is preliminary data.</text>
</comment>
<evidence type="ECO:0000259" key="8">
    <source>
        <dbReference type="Pfam" id="PF01694"/>
    </source>
</evidence>
<feature type="transmembrane region" description="Helical" evidence="7">
    <location>
        <begin position="16"/>
        <end position="34"/>
    </location>
</feature>
<dbReference type="AlphaFoldDB" id="A0A8I1GGV2"/>
<feature type="transmembrane region" description="Helical" evidence="7">
    <location>
        <begin position="73"/>
        <end position="97"/>
    </location>
</feature>
<dbReference type="PANTHER" id="PTHR43731">
    <property type="entry name" value="RHOMBOID PROTEASE"/>
    <property type="match status" value="1"/>
</dbReference>